<gene>
    <name evidence="1" type="ORF">N7537_000140</name>
</gene>
<reference evidence="1" key="2">
    <citation type="submission" date="2023-01" db="EMBL/GenBank/DDBJ databases">
        <authorList>
            <person name="Petersen C."/>
        </authorList>
    </citation>
    <scope>NUCLEOTIDE SEQUENCE</scope>
    <source>
        <strain evidence="1">IBT 12815</strain>
    </source>
</reference>
<name>A0AAD6ED98_9EURO</name>
<comment type="caution">
    <text evidence="1">The sequence shown here is derived from an EMBL/GenBank/DDBJ whole genome shotgun (WGS) entry which is preliminary data.</text>
</comment>
<dbReference type="GeneID" id="81581440"/>
<evidence type="ECO:0000313" key="1">
    <source>
        <dbReference type="EMBL" id="KAJ5615026.1"/>
    </source>
</evidence>
<evidence type="ECO:0000313" key="2">
    <source>
        <dbReference type="Proteomes" id="UP001213799"/>
    </source>
</evidence>
<dbReference type="RefSeq" id="XP_056756193.1">
    <property type="nucleotide sequence ID" value="XM_056891198.1"/>
</dbReference>
<sequence>MACSMPSSSSSSPLLMFPDELAAWISEIGAEGSRPGSFLFVLCSLGLPLSLYPGLLDFEVLLLLLFMIVYCPRRTVAVVPSLADILQPPSSPNISVSNSSNAGHSIANLSQFFDFLLDSLHAVFVHSFSPVSDTSLSGSAAAPFRIPDLGYIHDGHAIVAHPAPSFDTQLVHHSCSAAAPGASTSVSEYAGDALFSRIVLRCPRRFTVFGTHS</sequence>
<dbReference type="EMBL" id="JAQJAE010000001">
    <property type="protein sequence ID" value="KAJ5615026.1"/>
    <property type="molecule type" value="Genomic_DNA"/>
</dbReference>
<accession>A0AAD6ED98</accession>
<dbReference type="AlphaFoldDB" id="A0AAD6ED98"/>
<dbReference type="Proteomes" id="UP001213799">
    <property type="component" value="Unassembled WGS sequence"/>
</dbReference>
<proteinExistence type="predicted"/>
<protein>
    <submittedName>
        <fullName evidence="1">Uncharacterized protein</fullName>
    </submittedName>
</protein>
<reference evidence="1" key="1">
    <citation type="journal article" date="2023" name="IMA Fungus">
        <title>Comparative genomic study of the Penicillium genus elucidates a diverse pangenome and 15 lateral gene transfer events.</title>
        <authorList>
            <person name="Petersen C."/>
            <person name="Sorensen T."/>
            <person name="Nielsen M.R."/>
            <person name="Sondergaard T.E."/>
            <person name="Sorensen J.L."/>
            <person name="Fitzpatrick D.A."/>
            <person name="Frisvad J.C."/>
            <person name="Nielsen K.L."/>
        </authorList>
    </citation>
    <scope>NUCLEOTIDE SEQUENCE</scope>
    <source>
        <strain evidence="1">IBT 12815</strain>
    </source>
</reference>
<keyword evidence="2" id="KW-1185">Reference proteome</keyword>
<organism evidence="1 2">
    <name type="scientific">Penicillium hordei</name>
    <dbReference type="NCBI Taxonomy" id="40994"/>
    <lineage>
        <taxon>Eukaryota</taxon>
        <taxon>Fungi</taxon>
        <taxon>Dikarya</taxon>
        <taxon>Ascomycota</taxon>
        <taxon>Pezizomycotina</taxon>
        <taxon>Eurotiomycetes</taxon>
        <taxon>Eurotiomycetidae</taxon>
        <taxon>Eurotiales</taxon>
        <taxon>Aspergillaceae</taxon>
        <taxon>Penicillium</taxon>
    </lineage>
</organism>